<gene>
    <name evidence="2" type="ORF">CAPTEDRAFT_189003</name>
</gene>
<dbReference type="InterPro" id="IPR012337">
    <property type="entry name" value="RNaseH-like_sf"/>
</dbReference>
<dbReference type="PANTHER" id="PTHR47611:SF3">
    <property type="entry name" value="HAT C-TERMINAL DIMERISATION DOMAIN-CONTAINING PROTEIN"/>
    <property type="match status" value="1"/>
</dbReference>
<reference evidence="4" key="1">
    <citation type="submission" date="2012-12" db="EMBL/GenBank/DDBJ databases">
        <authorList>
            <person name="Hellsten U."/>
            <person name="Grimwood J."/>
            <person name="Chapman J.A."/>
            <person name="Shapiro H."/>
            <person name="Aerts A."/>
            <person name="Otillar R.P."/>
            <person name="Terry A.Y."/>
            <person name="Boore J.L."/>
            <person name="Simakov O."/>
            <person name="Marletaz F."/>
            <person name="Cho S.-J."/>
            <person name="Edsinger-Gonzales E."/>
            <person name="Havlak P."/>
            <person name="Kuo D.-H."/>
            <person name="Larsson T."/>
            <person name="Lv J."/>
            <person name="Arendt D."/>
            <person name="Savage R."/>
            <person name="Osoegawa K."/>
            <person name="de Jong P."/>
            <person name="Lindberg D.R."/>
            <person name="Seaver E.C."/>
            <person name="Weisblat D.A."/>
            <person name="Putnam N.H."/>
            <person name="Grigoriev I.V."/>
            <person name="Rokhsar D.S."/>
        </authorList>
    </citation>
    <scope>NUCLEOTIDE SEQUENCE</scope>
    <source>
        <strain evidence="4">I ESC-2004</strain>
    </source>
</reference>
<dbReference type="InterPro" id="IPR008906">
    <property type="entry name" value="HATC_C_dom"/>
</dbReference>
<organism evidence="2">
    <name type="scientific">Capitella teleta</name>
    <name type="common">Polychaete worm</name>
    <dbReference type="NCBI Taxonomy" id="283909"/>
    <lineage>
        <taxon>Eukaryota</taxon>
        <taxon>Metazoa</taxon>
        <taxon>Spiralia</taxon>
        <taxon>Lophotrochozoa</taxon>
        <taxon>Annelida</taxon>
        <taxon>Polychaeta</taxon>
        <taxon>Sedentaria</taxon>
        <taxon>Scolecida</taxon>
        <taxon>Capitellidae</taxon>
        <taxon>Capitella</taxon>
    </lineage>
</organism>
<dbReference type="STRING" id="283909.R7UM07"/>
<dbReference type="EnsemblMetazoa" id="CapteT189003">
    <property type="protein sequence ID" value="CapteP189003"/>
    <property type="gene ID" value="CapteG189003"/>
</dbReference>
<keyword evidence="4" id="KW-1185">Reference proteome</keyword>
<accession>R7UM07</accession>
<reference evidence="3" key="3">
    <citation type="submission" date="2015-06" db="UniProtKB">
        <authorList>
            <consortium name="EnsemblMetazoa"/>
        </authorList>
    </citation>
    <scope>IDENTIFICATION</scope>
</reference>
<dbReference type="EMBL" id="AMQN01007169">
    <property type="status" value="NOT_ANNOTATED_CDS"/>
    <property type="molecule type" value="Genomic_DNA"/>
</dbReference>
<dbReference type="PANTHER" id="PTHR47611">
    <property type="entry name" value="HAT DIMERISATION DOMAIN, C-TERMINAL"/>
    <property type="match status" value="1"/>
</dbReference>
<evidence type="ECO:0000259" key="1">
    <source>
        <dbReference type="Pfam" id="PF05699"/>
    </source>
</evidence>
<dbReference type="Pfam" id="PF05699">
    <property type="entry name" value="Dimer_Tnp_hAT"/>
    <property type="match status" value="1"/>
</dbReference>
<dbReference type="HOGENOM" id="CLU_1588060_0_0_1"/>
<dbReference type="SUPFAM" id="SSF53098">
    <property type="entry name" value="Ribonuclease H-like"/>
    <property type="match status" value="1"/>
</dbReference>
<evidence type="ECO:0000313" key="2">
    <source>
        <dbReference type="EMBL" id="ELU07108.1"/>
    </source>
</evidence>
<sequence length="168" mass="18961">MPLSDIEQQKSGWQMTEAWIQITHPQNEIDTCIVRVKTTFSAALYNYKNEIDTHVHFEAAQRPQPAFDSFNECTTDEGSTCSIATELRALLRQPRSDRSSDPLLWWSTNAKGFPGHTRRLLCTPPSSVDSERTFSVAGSMAEDKRSRLTPANVEVLVFLAINMNKISK</sequence>
<dbReference type="GO" id="GO:0046983">
    <property type="term" value="F:protein dimerization activity"/>
    <property type="evidence" value="ECO:0007669"/>
    <property type="project" value="InterPro"/>
</dbReference>
<proteinExistence type="predicted"/>
<dbReference type="AlphaFoldDB" id="R7UM07"/>
<evidence type="ECO:0000313" key="4">
    <source>
        <dbReference type="Proteomes" id="UP000014760"/>
    </source>
</evidence>
<protein>
    <recommendedName>
        <fullName evidence="1">HAT C-terminal dimerisation domain-containing protein</fullName>
    </recommendedName>
</protein>
<dbReference type="EMBL" id="KB300141">
    <property type="protein sequence ID" value="ELU07108.1"/>
    <property type="molecule type" value="Genomic_DNA"/>
</dbReference>
<evidence type="ECO:0000313" key="3">
    <source>
        <dbReference type="EnsemblMetazoa" id="CapteP189003"/>
    </source>
</evidence>
<name>R7UM07_CAPTE</name>
<feature type="domain" description="HAT C-terminal dimerisation" evidence="1">
    <location>
        <begin position="86"/>
        <end position="160"/>
    </location>
</feature>
<dbReference type="OrthoDB" id="117690at2759"/>
<dbReference type="Proteomes" id="UP000014760">
    <property type="component" value="Unassembled WGS sequence"/>
</dbReference>
<reference evidence="2 4" key="2">
    <citation type="journal article" date="2013" name="Nature">
        <title>Insights into bilaterian evolution from three spiralian genomes.</title>
        <authorList>
            <person name="Simakov O."/>
            <person name="Marletaz F."/>
            <person name="Cho S.J."/>
            <person name="Edsinger-Gonzales E."/>
            <person name="Havlak P."/>
            <person name="Hellsten U."/>
            <person name="Kuo D.H."/>
            <person name="Larsson T."/>
            <person name="Lv J."/>
            <person name="Arendt D."/>
            <person name="Savage R."/>
            <person name="Osoegawa K."/>
            <person name="de Jong P."/>
            <person name="Grimwood J."/>
            <person name="Chapman J.A."/>
            <person name="Shapiro H."/>
            <person name="Aerts A."/>
            <person name="Otillar R.P."/>
            <person name="Terry A.Y."/>
            <person name="Boore J.L."/>
            <person name="Grigoriev I.V."/>
            <person name="Lindberg D.R."/>
            <person name="Seaver E.C."/>
            <person name="Weisblat D.A."/>
            <person name="Putnam N.H."/>
            <person name="Rokhsar D.S."/>
        </authorList>
    </citation>
    <scope>NUCLEOTIDE SEQUENCE</scope>
    <source>
        <strain evidence="2 4">I ESC-2004</strain>
    </source>
</reference>